<dbReference type="Proteomes" id="UP000199701">
    <property type="component" value="Unassembled WGS sequence"/>
</dbReference>
<evidence type="ECO:0000313" key="1">
    <source>
        <dbReference type="EMBL" id="SEV82665.1"/>
    </source>
</evidence>
<name>A0A1I0M2J1_9FIRM</name>
<organism evidence="1 2">
    <name type="scientific">[Clostridium] fimetarium</name>
    <dbReference type="NCBI Taxonomy" id="99656"/>
    <lineage>
        <taxon>Bacteria</taxon>
        <taxon>Bacillati</taxon>
        <taxon>Bacillota</taxon>
        <taxon>Clostridia</taxon>
        <taxon>Lachnospirales</taxon>
        <taxon>Lachnospiraceae</taxon>
    </lineage>
</organism>
<reference evidence="1 2" key="1">
    <citation type="submission" date="2016-10" db="EMBL/GenBank/DDBJ databases">
        <authorList>
            <person name="de Groot N.N."/>
        </authorList>
    </citation>
    <scope>NUCLEOTIDE SEQUENCE [LARGE SCALE GENOMIC DNA]</scope>
    <source>
        <strain evidence="1 2">DSM 9179</strain>
    </source>
</reference>
<protein>
    <submittedName>
        <fullName evidence="1">Smr domain-containing protein</fullName>
    </submittedName>
</protein>
<dbReference type="Gene3D" id="3.30.1370.110">
    <property type="match status" value="1"/>
</dbReference>
<dbReference type="OrthoDB" id="9810960at2"/>
<dbReference type="AlphaFoldDB" id="A0A1I0M2J1"/>
<evidence type="ECO:0000313" key="2">
    <source>
        <dbReference type="Proteomes" id="UP000199701"/>
    </source>
</evidence>
<accession>A0A1I0M2J1</accession>
<dbReference type="EMBL" id="FOJI01000001">
    <property type="protein sequence ID" value="SEV82665.1"/>
    <property type="molecule type" value="Genomic_DNA"/>
</dbReference>
<dbReference type="RefSeq" id="WP_092449540.1">
    <property type="nucleotide sequence ID" value="NZ_FOJI01000001.1"/>
</dbReference>
<proteinExistence type="predicted"/>
<keyword evidence="2" id="KW-1185">Reference proteome</keyword>
<dbReference type="InterPro" id="IPR036063">
    <property type="entry name" value="Smr_dom_sf"/>
</dbReference>
<sequence>MITTGIIEVDIHGMTACEAKNYIDKVLMNANGSVYRIRVIHGFHGGTSLKSMLMDEYSYERSEKVKKVQGGNNLGITELVLREF</sequence>
<dbReference type="STRING" id="99656.SAMN05421659_101128"/>
<gene>
    <name evidence="1" type="ORF">SAMN05421659_101128</name>
</gene>